<evidence type="ECO:0000256" key="5">
    <source>
        <dbReference type="ARBA" id="ARBA00049660"/>
    </source>
</evidence>
<keyword evidence="3 6" id="KW-1133">Transmembrane helix</keyword>
<dbReference type="InterPro" id="IPR000292">
    <property type="entry name" value="For/NO2_transpt"/>
</dbReference>
<comment type="caution">
    <text evidence="7">The sequence shown here is derived from an EMBL/GenBank/DDBJ whole genome shotgun (WGS) entry which is preliminary data.</text>
</comment>
<dbReference type="PROSITE" id="PS01005">
    <property type="entry name" value="FORMATE_NITRITE_TP_1"/>
    <property type="match status" value="1"/>
</dbReference>
<dbReference type="Pfam" id="PF01226">
    <property type="entry name" value="Form_Nir_trans"/>
    <property type="match status" value="1"/>
</dbReference>
<keyword evidence="2 6" id="KW-0812">Transmembrane</keyword>
<dbReference type="InterPro" id="IPR023271">
    <property type="entry name" value="Aquaporin-like"/>
</dbReference>
<evidence type="ECO:0000256" key="2">
    <source>
        <dbReference type="ARBA" id="ARBA00022692"/>
    </source>
</evidence>
<evidence type="ECO:0000256" key="1">
    <source>
        <dbReference type="ARBA" id="ARBA00004141"/>
    </source>
</evidence>
<dbReference type="HOGENOM" id="CLU_036896_3_0_9"/>
<feature type="transmembrane region" description="Helical" evidence="6">
    <location>
        <begin position="32"/>
        <end position="53"/>
    </location>
</feature>
<dbReference type="GO" id="GO:0005886">
    <property type="term" value="C:plasma membrane"/>
    <property type="evidence" value="ECO:0007669"/>
    <property type="project" value="TreeGrafter"/>
</dbReference>
<dbReference type="RefSeq" id="WP_023354181.1">
    <property type="nucleotide sequence ID" value="NZ_KI535367.1"/>
</dbReference>
<feature type="transmembrane region" description="Helical" evidence="6">
    <location>
        <begin position="160"/>
        <end position="179"/>
    </location>
</feature>
<evidence type="ECO:0000256" key="3">
    <source>
        <dbReference type="ARBA" id="ARBA00022989"/>
    </source>
</evidence>
<dbReference type="Gene3D" id="1.20.1080.10">
    <property type="entry name" value="Glycerol uptake facilitator protein"/>
    <property type="match status" value="1"/>
</dbReference>
<keyword evidence="4 6" id="KW-0472">Membrane</keyword>
<dbReference type="EMBL" id="ACIL03000009">
    <property type="protein sequence ID" value="ESL03589.1"/>
    <property type="molecule type" value="Genomic_DNA"/>
</dbReference>
<dbReference type="Proteomes" id="UP000018227">
    <property type="component" value="Unassembled WGS sequence"/>
</dbReference>
<feature type="transmembrane region" description="Helical" evidence="6">
    <location>
        <begin position="254"/>
        <end position="275"/>
    </location>
</feature>
<dbReference type="STRING" id="592026.GCWU0000282_001301"/>
<reference evidence="7 8" key="1">
    <citation type="submission" date="2013-06" db="EMBL/GenBank/DDBJ databases">
        <authorList>
            <person name="Weinstock G."/>
            <person name="Sodergren E."/>
            <person name="Clifton S."/>
            <person name="Fulton L."/>
            <person name="Fulton B."/>
            <person name="Courtney L."/>
            <person name="Fronick C."/>
            <person name="Harrison M."/>
            <person name="Strong C."/>
            <person name="Farmer C."/>
            <person name="Delahaunty K."/>
            <person name="Markovic C."/>
            <person name="Hall O."/>
            <person name="Minx P."/>
            <person name="Tomlinson C."/>
            <person name="Mitreva M."/>
            <person name="Nelson J."/>
            <person name="Hou S."/>
            <person name="Wollam A."/>
            <person name="Pepin K.H."/>
            <person name="Johnson M."/>
            <person name="Bhonagiri V."/>
            <person name="Nash W.E."/>
            <person name="Warren W."/>
            <person name="Chinwalla A."/>
            <person name="Mardis E.R."/>
            <person name="Wilson R.K."/>
        </authorList>
    </citation>
    <scope>NUCLEOTIDE SEQUENCE [LARGE SCALE GENOMIC DNA]</scope>
    <source>
        <strain evidence="7 8">ATCC 51271</strain>
    </source>
</reference>
<evidence type="ECO:0000313" key="8">
    <source>
        <dbReference type="Proteomes" id="UP000018227"/>
    </source>
</evidence>
<keyword evidence="8" id="KW-1185">Reference proteome</keyword>
<sequence>MGEVSFFNAPAQVVKNLIKAGETKVSMPFYKMLILGILAGIYIACGASTSSVAMHNISNVGIARLVAGCVFPVGFITIVLIGGELFTGNCLMVFGAMRGKYRVSSMIRVLALVFVFNLIGGVLMAVLVYFSGQFNFTDGLLGAFTIKVALSKVSLSFETAFVSGILCNVFVCMAVLMAGSAKSAGCKVWASFFPIMAFVVSGFEHCVANMYYIPAGILALGNEKYVEKAVSEYGITTEQLAKLNWGSFFTMNEFPVTLGNIVGGSIVMGIMVYLAHKKEIS</sequence>
<comment type="subcellular location">
    <subcellularLocation>
        <location evidence="1">Membrane</location>
        <topology evidence="1">Multi-pass membrane protein</topology>
    </subcellularLocation>
</comment>
<dbReference type="AlphaFoldDB" id="V2XN72"/>
<evidence type="ECO:0000313" key="7">
    <source>
        <dbReference type="EMBL" id="ESL03589.1"/>
    </source>
</evidence>
<dbReference type="eggNOG" id="COG2116">
    <property type="taxonomic scope" value="Bacteria"/>
</dbReference>
<feature type="transmembrane region" description="Helical" evidence="6">
    <location>
        <begin position="65"/>
        <end position="97"/>
    </location>
</feature>
<evidence type="ECO:0000256" key="4">
    <source>
        <dbReference type="ARBA" id="ARBA00023136"/>
    </source>
</evidence>
<name>V2XN72_9FIRM</name>
<feature type="transmembrane region" description="Helical" evidence="6">
    <location>
        <begin position="191"/>
        <end position="213"/>
    </location>
</feature>
<dbReference type="OrthoDB" id="9786493at2"/>
<dbReference type="PANTHER" id="PTHR30520">
    <property type="entry name" value="FORMATE TRANSPORTER-RELATED"/>
    <property type="match status" value="1"/>
</dbReference>
<feature type="transmembrane region" description="Helical" evidence="6">
    <location>
        <begin position="109"/>
        <end position="130"/>
    </location>
</feature>
<accession>V2XN72</accession>
<protein>
    <submittedName>
        <fullName evidence="7">Formate/nitrite transporter</fullName>
    </submittedName>
</protein>
<dbReference type="PANTHER" id="PTHR30520:SF6">
    <property type="entry name" value="FORMATE_NITRATE FAMILY TRANSPORTER (EUROFUNG)"/>
    <property type="match status" value="1"/>
</dbReference>
<organism evidence="7 8">
    <name type="scientific">Catonella morbi ATCC 51271</name>
    <dbReference type="NCBI Taxonomy" id="592026"/>
    <lineage>
        <taxon>Bacteria</taxon>
        <taxon>Bacillati</taxon>
        <taxon>Bacillota</taxon>
        <taxon>Clostridia</taxon>
        <taxon>Lachnospirales</taxon>
        <taxon>Lachnospiraceae</taxon>
        <taxon>Catonella</taxon>
    </lineage>
</organism>
<evidence type="ECO:0000256" key="6">
    <source>
        <dbReference type="SAM" id="Phobius"/>
    </source>
</evidence>
<proteinExistence type="inferred from homology"/>
<dbReference type="GO" id="GO:0015499">
    <property type="term" value="F:formate transmembrane transporter activity"/>
    <property type="evidence" value="ECO:0007669"/>
    <property type="project" value="TreeGrafter"/>
</dbReference>
<comment type="similarity">
    <text evidence="5">Belongs to the FNT transporter (TC 1.A.16) family.</text>
</comment>
<gene>
    <name evidence="7" type="ORF">GCWU0000282_001301</name>
</gene>
<dbReference type="InterPro" id="IPR024002">
    <property type="entry name" value="For/NO2_transpt_CS"/>
</dbReference>